<dbReference type="GO" id="GO:0005634">
    <property type="term" value="C:nucleus"/>
    <property type="evidence" value="ECO:0007669"/>
    <property type="project" value="EnsemblFungi"/>
</dbReference>
<feature type="region of interest" description="Disordered" evidence="12">
    <location>
        <begin position="784"/>
        <end position="822"/>
    </location>
</feature>
<dbReference type="GO" id="GO:0000725">
    <property type="term" value="P:recombinational repair"/>
    <property type="evidence" value="ECO:0007669"/>
    <property type="project" value="TreeGrafter"/>
</dbReference>
<keyword evidence="3 11" id="KW-0378">Hydrolase</keyword>
<reference evidence="16" key="1">
    <citation type="journal article" date="2012" name="G3 (Bethesda)">
        <title>Pichia sorbitophila, an interspecies yeast hybrid reveals early steps of genome resolution following polyploidization.</title>
        <authorList>
            <person name="Leh Louis V."/>
            <person name="Despons L."/>
            <person name="Friedrich A."/>
            <person name="Martin T."/>
            <person name="Durrens P."/>
            <person name="Casaregola S."/>
            <person name="Neuveglise C."/>
            <person name="Fairhead C."/>
            <person name="Marck C."/>
            <person name="Cruz J.A."/>
            <person name="Straub M.L."/>
            <person name="Kugler V."/>
            <person name="Sacerdot C."/>
            <person name="Uzunov Z."/>
            <person name="Thierry A."/>
            <person name="Weiss S."/>
            <person name="Bleykasten C."/>
            <person name="De Montigny J."/>
            <person name="Jacques N."/>
            <person name="Jung P."/>
            <person name="Lemaire M."/>
            <person name="Mallet S."/>
            <person name="Morel G."/>
            <person name="Richard G.F."/>
            <person name="Sarkar A."/>
            <person name="Savel G."/>
            <person name="Schacherer J."/>
            <person name="Seret M.L."/>
            <person name="Talla E."/>
            <person name="Samson G."/>
            <person name="Jubin C."/>
            <person name="Poulain J."/>
            <person name="Vacherie B."/>
            <person name="Barbe V."/>
            <person name="Pelletier E."/>
            <person name="Sherman D.J."/>
            <person name="Westhof E."/>
            <person name="Weissenbach J."/>
            <person name="Baret P.V."/>
            <person name="Wincker P."/>
            <person name="Gaillardin C."/>
            <person name="Dujon B."/>
            <person name="Souciet J.L."/>
        </authorList>
    </citation>
    <scope>NUCLEOTIDE SEQUENCE [LARGE SCALE GENOMIC DNA]</scope>
    <source>
        <strain evidence="16">CBS 270.75 / DBVPG 7215 / KCTC 17166 / NRRL Y-17582</strain>
    </source>
</reference>
<feature type="compositionally biased region" description="Polar residues" evidence="12">
    <location>
        <begin position="999"/>
        <end position="1009"/>
    </location>
</feature>
<accession>G8JUD9</accession>
<dbReference type="Pfam" id="PF13361">
    <property type="entry name" value="UvrD_C"/>
    <property type="match status" value="1"/>
</dbReference>
<evidence type="ECO:0000256" key="1">
    <source>
        <dbReference type="ARBA" id="ARBA00009922"/>
    </source>
</evidence>
<feature type="compositionally biased region" description="Basic and acidic residues" evidence="12">
    <location>
        <begin position="1015"/>
        <end position="1029"/>
    </location>
</feature>
<dbReference type="KEGG" id="erc:Ecym_6343"/>
<dbReference type="FunCoup" id="G8JUD9">
    <property type="interactions" value="243"/>
</dbReference>
<evidence type="ECO:0000256" key="2">
    <source>
        <dbReference type="ARBA" id="ARBA00022741"/>
    </source>
</evidence>
<evidence type="ECO:0000256" key="10">
    <source>
        <dbReference type="ARBA" id="ARBA00048988"/>
    </source>
</evidence>
<dbReference type="GO" id="GO:0003677">
    <property type="term" value="F:DNA binding"/>
    <property type="evidence" value="ECO:0007669"/>
    <property type="project" value="UniProtKB-KW"/>
</dbReference>
<keyword evidence="6" id="KW-0238">DNA-binding</keyword>
<dbReference type="PROSITE" id="PS51217">
    <property type="entry name" value="UVRD_HELICASE_CTER"/>
    <property type="match status" value="1"/>
</dbReference>
<feature type="binding site" evidence="11">
    <location>
        <begin position="91"/>
        <end position="98"/>
    </location>
    <ligand>
        <name>ATP</name>
        <dbReference type="ChEBI" id="CHEBI:30616"/>
    </ligand>
</feature>
<dbReference type="GO" id="GO:0006303">
    <property type="term" value="P:double-strand break repair via nonhomologous end joining"/>
    <property type="evidence" value="ECO:0007669"/>
    <property type="project" value="EnsemblFungi"/>
</dbReference>
<sequence>MLLKPNIQWPLHCKHKAAFLNYQRVQKTPFARETTTNRVLLSNRVRDGASWLQLEDLPISYIMEFDLFNGLNPRQYEAVTFDPTKALQIVAGPGTGKTKVLTTRYVYLIAFKNINPLSIIMTTFTKKAADEIKARVEPILRKCGYDTNKLLIGTFHSICNNLLHQYGHLIDLPNHWRVFASSEVDPIVKKLVEECPDQIRDYALSYRANKVNLCLPNRKSEWALAEKQIIKNISRLKAEALSPEAYKNLDSHDEALYYFYNAYQVEMLRQGGLDYDDLLFYSYKLLSKNRCWNHIKHVMVDEFQDTNNIQLELMYLLSRGKHQSCEGVTAVGDPDQSIYAFRSALARNFDEMIQKCPIEYGQVVLEENYRSTQNILDTSEYVIKQQSDGRNQRLPLRAQFSYDIKPVYMKFPDGFLEGPTICKEILYLKAIPDLFSFNDIAILVRQRRQIKAIERALIDHRIPYKIIKSVSFWERRETKAMLDLLKVVCSDLDRYAIIRSLQYPSKGLGDVSIAKIEKLFDEELDKPAFVVLKELADGLKDHKFPAKGKVSIKNFVSLIETARKLCDENPKMSTRDELFEYLYDASGMKNEFLFEDDKADRKAKALEECEPNKYNKRHKNIELVKSHFLGFHPDEMDPKYRIEMNPDTNQPCIVNDAPVIKQDGEGLENLSKYFNSKLKPLTGKFDTSCGERVANNDAKQENENPRIDIYKFLRQFIEFINLYTTNEALDPSCLTEDQVAAKKQRDKNGILTVTTIHGSKGLEWPIVFVPGCVEGIIPCVYANSRDDDSEEENDVEDAKDTEDLQNSNDNSPKKGKQSKASESIDEERRMFFVALTRAKFLLYVSAIENNERVPIIPSQFLTPEVMRTLTGSQQLFDKVDYIDSLYEAMHKEPKRTPSFCLERLLEDYHNFVAANREFLIWKKEKILHVNTIDFGENIQTERFNMGITTASKQLKRSEKMLFGQDLNPCSRQSANYAPTISRKPSNTITRKQFAPPPTLSQRAPNTTGKTFAPKPNEHLKPPTENPKESVRRHKYVKIRSNTLEDVVIASECPQITGVKERVRSGMLSPSKSQHRIVAEEIRLEDLSDEDQCGEVNIKRDEVTAAELLHNPNDLEVDNRPILTNAKVLADASRIEISKKLNGGTKRNRNRKKIKKESENDNDILMRLKRARKATPTISDEVIVLD</sequence>
<dbReference type="RefSeq" id="XP_003647536.1">
    <property type="nucleotide sequence ID" value="XM_003647488.1"/>
</dbReference>
<dbReference type="OMA" id="FFVAQTR"/>
<evidence type="ECO:0000256" key="6">
    <source>
        <dbReference type="ARBA" id="ARBA00023125"/>
    </source>
</evidence>
<keyword evidence="5 11" id="KW-0067">ATP-binding</keyword>
<dbReference type="GO" id="GO:2000042">
    <property type="term" value="P:negative regulation of double-strand break repair via homologous recombination"/>
    <property type="evidence" value="ECO:0007669"/>
    <property type="project" value="EnsemblFungi"/>
</dbReference>
<dbReference type="Pfam" id="PF00580">
    <property type="entry name" value="UvrD-helicase"/>
    <property type="match status" value="1"/>
</dbReference>
<dbReference type="OrthoDB" id="1470711at2759"/>
<proteinExistence type="inferred from homology"/>
<dbReference type="EC" id="5.6.2.4" evidence="9"/>
<evidence type="ECO:0000256" key="11">
    <source>
        <dbReference type="PROSITE-ProRule" id="PRU00560"/>
    </source>
</evidence>
<gene>
    <name evidence="15" type="ordered locus">Ecym_6343</name>
</gene>
<comment type="similarity">
    <text evidence="1">Belongs to the helicase family. UvrD subfamily.</text>
</comment>
<dbReference type="HOGENOM" id="CLU_004585_4_0_1"/>
<feature type="domain" description="UvrD-like helicase C-terminal" evidence="14">
    <location>
        <begin position="373"/>
        <end position="761"/>
    </location>
</feature>
<organism evidence="15 16">
    <name type="scientific">Eremothecium cymbalariae (strain CBS 270.75 / DBVPG 7215 / KCTC 17166 / NRRL Y-17582)</name>
    <name type="common">Yeast</name>
    <dbReference type="NCBI Taxonomy" id="931890"/>
    <lineage>
        <taxon>Eukaryota</taxon>
        <taxon>Fungi</taxon>
        <taxon>Dikarya</taxon>
        <taxon>Ascomycota</taxon>
        <taxon>Saccharomycotina</taxon>
        <taxon>Saccharomycetes</taxon>
        <taxon>Saccharomycetales</taxon>
        <taxon>Saccharomycetaceae</taxon>
        <taxon>Eremothecium</taxon>
    </lineage>
</organism>
<dbReference type="GO" id="GO:0043138">
    <property type="term" value="F:3'-5' DNA helicase activity"/>
    <property type="evidence" value="ECO:0007669"/>
    <property type="project" value="UniProtKB-EC"/>
</dbReference>
<keyword evidence="4 11" id="KW-0347">Helicase</keyword>
<dbReference type="CDD" id="cd17932">
    <property type="entry name" value="DEXQc_UvrD"/>
    <property type="match status" value="1"/>
</dbReference>
<evidence type="ECO:0000259" key="13">
    <source>
        <dbReference type="PROSITE" id="PS51198"/>
    </source>
</evidence>
<dbReference type="AlphaFoldDB" id="G8JUD9"/>
<dbReference type="Proteomes" id="UP000006790">
    <property type="component" value="Chromosome 6"/>
</dbReference>
<keyword evidence="2 11" id="KW-0547">Nucleotide-binding</keyword>
<evidence type="ECO:0000313" key="16">
    <source>
        <dbReference type="Proteomes" id="UP000006790"/>
    </source>
</evidence>
<dbReference type="Gene3D" id="3.40.50.300">
    <property type="entry name" value="P-loop containing nucleotide triphosphate hydrolases"/>
    <property type="match status" value="3"/>
</dbReference>
<dbReference type="STRING" id="931890.G8JUD9"/>
<dbReference type="EMBL" id="CP002502">
    <property type="protein sequence ID" value="AET40719.1"/>
    <property type="molecule type" value="Genomic_DNA"/>
</dbReference>
<feature type="domain" description="UvrD-like helicase ATP-binding" evidence="13">
    <location>
        <begin position="70"/>
        <end position="372"/>
    </location>
</feature>
<evidence type="ECO:0000256" key="9">
    <source>
        <dbReference type="ARBA" id="ARBA00034808"/>
    </source>
</evidence>
<evidence type="ECO:0000256" key="12">
    <source>
        <dbReference type="SAM" id="MobiDB-lite"/>
    </source>
</evidence>
<evidence type="ECO:0000256" key="3">
    <source>
        <dbReference type="ARBA" id="ARBA00022801"/>
    </source>
</evidence>
<keyword evidence="16" id="KW-1185">Reference proteome</keyword>
<name>G8JUD9_ERECY</name>
<dbReference type="Gene3D" id="1.10.486.10">
    <property type="entry name" value="PCRA, domain 4"/>
    <property type="match status" value="1"/>
</dbReference>
<comment type="catalytic activity">
    <reaction evidence="8">
        <text>Couples ATP hydrolysis with the unwinding of duplex DNA by translocating in the 3'-5' direction.</text>
        <dbReference type="EC" id="5.6.2.4"/>
    </reaction>
</comment>
<dbReference type="GO" id="GO:0016787">
    <property type="term" value="F:hydrolase activity"/>
    <property type="evidence" value="ECO:0007669"/>
    <property type="project" value="UniProtKB-UniRule"/>
</dbReference>
<comment type="catalytic activity">
    <reaction evidence="10">
        <text>ATP + H2O = ADP + phosphate + H(+)</text>
        <dbReference type="Rhea" id="RHEA:13065"/>
        <dbReference type="ChEBI" id="CHEBI:15377"/>
        <dbReference type="ChEBI" id="CHEBI:15378"/>
        <dbReference type="ChEBI" id="CHEBI:30616"/>
        <dbReference type="ChEBI" id="CHEBI:43474"/>
        <dbReference type="ChEBI" id="CHEBI:456216"/>
        <dbReference type="EC" id="5.6.2.4"/>
    </reaction>
</comment>
<dbReference type="GO" id="GO:0008047">
    <property type="term" value="F:enzyme activator activity"/>
    <property type="evidence" value="ECO:0007669"/>
    <property type="project" value="EnsemblFungi"/>
</dbReference>
<dbReference type="GeneID" id="11471107"/>
<dbReference type="InterPro" id="IPR014016">
    <property type="entry name" value="UvrD-like_ATP-bd"/>
</dbReference>
<dbReference type="InterPro" id="IPR027417">
    <property type="entry name" value="P-loop_NTPase"/>
</dbReference>
<feature type="compositionally biased region" description="Polar residues" evidence="12">
    <location>
        <begin position="973"/>
        <end position="990"/>
    </location>
</feature>
<feature type="region of interest" description="Disordered" evidence="12">
    <location>
        <begin position="973"/>
        <end position="1031"/>
    </location>
</feature>
<evidence type="ECO:0000259" key="14">
    <source>
        <dbReference type="PROSITE" id="PS51217"/>
    </source>
</evidence>
<evidence type="ECO:0000256" key="7">
    <source>
        <dbReference type="ARBA" id="ARBA00023235"/>
    </source>
</evidence>
<dbReference type="InterPro" id="IPR014017">
    <property type="entry name" value="DNA_helicase_UvrD-like_C"/>
</dbReference>
<evidence type="ECO:0000256" key="8">
    <source>
        <dbReference type="ARBA" id="ARBA00034617"/>
    </source>
</evidence>
<dbReference type="InParanoid" id="G8JUD9"/>
<evidence type="ECO:0000313" key="15">
    <source>
        <dbReference type="EMBL" id="AET40719.1"/>
    </source>
</evidence>
<dbReference type="eggNOG" id="KOG2108">
    <property type="taxonomic scope" value="Eukaryota"/>
</dbReference>
<dbReference type="InterPro" id="IPR000212">
    <property type="entry name" value="DNA_helicase_UvrD/REP"/>
</dbReference>
<dbReference type="SUPFAM" id="SSF52540">
    <property type="entry name" value="P-loop containing nucleoside triphosphate hydrolases"/>
    <property type="match status" value="1"/>
</dbReference>
<dbReference type="GO" id="GO:1990986">
    <property type="term" value="P:DNA recombinase disassembly"/>
    <property type="evidence" value="ECO:0007669"/>
    <property type="project" value="EnsemblFungi"/>
</dbReference>
<dbReference type="Gene3D" id="1.10.10.160">
    <property type="match status" value="1"/>
</dbReference>
<dbReference type="GO" id="GO:0042262">
    <property type="term" value="P:DNA protection"/>
    <property type="evidence" value="ECO:0007669"/>
    <property type="project" value="EnsemblFungi"/>
</dbReference>
<keyword evidence="7" id="KW-0413">Isomerase</keyword>
<evidence type="ECO:0000256" key="4">
    <source>
        <dbReference type="ARBA" id="ARBA00022806"/>
    </source>
</evidence>
<dbReference type="PROSITE" id="PS51198">
    <property type="entry name" value="UVRD_HELICASE_ATP_BIND"/>
    <property type="match status" value="1"/>
</dbReference>
<dbReference type="InterPro" id="IPR013986">
    <property type="entry name" value="DExx_box_DNA_helicase_dom_sf"/>
</dbReference>
<dbReference type="GO" id="GO:0007127">
    <property type="term" value="P:meiosis I"/>
    <property type="evidence" value="ECO:0007669"/>
    <property type="project" value="EnsemblFungi"/>
</dbReference>
<dbReference type="PANTHER" id="PTHR11070:SF2">
    <property type="entry name" value="ATP-DEPENDENT DNA HELICASE SRS2"/>
    <property type="match status" value="1"/>
</dbReference>
<dbReference type="GO" id="GO:0005524">
    <property type="term" value="F:ATP binding"/>
    <property type="evidence" value="ECO:0007669"/>
    <property type="project" value="UniProtKB-UniRule"/>
</dbReference>
<evidence type="ECO:0000256" key="5">
    <source>
        <dbReference type="ARBA" id="ARBA00022840"/>
    </source>
</evidence>
<dbReference type="PANTHER" id="PTHR11070">
    <property type="entry name" value="UVRD / RECB / PCRA DNA HELICASE FAMILY MEMBER"/>
    <property type="match status" value="1"/>
</dbReference>
<protein>
    <recommendedName>
        <fullName evidence="9">DNA 3'-5' helicase</fullName>
        <ecNumber evidence="9">5.6.2.4</ecNumber>
    </recommendedName>
</protein>